<keyword evidence="6" id="KW-1185">Reference proteome</keyword>
<accession>A0A164UUL3</accession>
<evidence type="ECO:0000256" key="1">
    <source>
        <dbReference type="ARBA" id="ARBA00004239"/>
    </source>
</evidence>
<dbReference type="GO" id="GO:0004190">
    <property type="term" value="F:aspartic-type endopeptidase activity"/>
    <property type="evidence" value="ECO:0007669"/>
    <property type="project" value="InterPro"/>
</dbReference>
<dbReference type="PANTHER" id="PTHR47965:SF68">
    <property type="entry name" value="BASIC 7S GLOBULIN-LIKE"/>
    <property type="match status" value="1"/>
</dbReference>
<keyword evidence="3" id="KW-0964">Secreted</keyword>
<proteinExistence type="inferred from homology"/>
<gene>
    <name evidence="5" type="ORF">DCAR_0622676</name>
</gene>
<dbReference type="InterPro" id="IPR032861">
    <property type="entry name" value="TAXi_N"/>
</dbReference>
<organism evidence="5 6">
    <name type="scientific">Daucus carota subsp. sativus</name>
    <name type="common">Carrot</name>
    <dbReference type="NCBI Taxonomy" id="79200"/>
    <lineage>
        <taxon>Eukaryota</taxon>
        <taxon>Viridiplantae</taxon>
        <taxon>Streptophyta</taxon>
        <taxon>Embryophyta</taxon>
        <taxon>Tracheophyta</taxon>
        <taxon>Spermatophyta</taxon>
        <taxon>Magnoliopsida</taxon>
        <taxon>eudicotyledons</taxon>
        <taxon>Gunneridae</taxon>
        <taxon>Pentapetalae</taxon>
        <taxon>asterids</taxon>
        <taxon>campanulids</taxon>
        <taxon>Apiales</taxon>
        <taxon>Apiaceae</taxon>
        <taxon>Apioideae</taxon>
        <taxon>Scandiceae</taxon>
        <taxon>Daucinae</taxon>
        <taxon>Daucus</taxon>
        <taxon>Daucus sect. Daucus</taxon>
    </lineage>
</organism>
<dbReference type="PROSITE" id="PS51767">
    <property type="entry name" value="PEPTIDASE_A1"/>
    <property type="match status" value="1"/>
</dbReference>
<comment type="similarity">
    <text evidence="2">Belongs to the peptidase A1 family.</text>
</comment>
<dbReference type="Gene3D" id="2.40.70.10">
    <property type="entry name" value="Acid Proteases"/>
    <property type="match status" value="2"/>
</dbReference>
<dbReference type="FunFam" id="2.40.70.10:FF:000041">
    <property type="entry name" value="Basic 7S globulin"/>
    <property type="match status" value="1"/>
</dbReference>
<comment type="subcellular location">
    <subcellularLocation>
        <location evidence="1">Secreted</location>
        <location evidence="1">Extracellular space</location>
    </subcellularLocation>
</comment>
<protein>
    <submittedName>
        <fullName evidence="5">Uncharacterized protein</fullName>
    </submittedName>
</protein>
<dbReference type="Pfam" id="PF14543">
    <property type="entry name" value="TAXi_N"/>
    <property type="match status" value="1"/>
</dbReference>
<dbReference type="InterPro" id="IPR001461">
    <property type="entry name" value="Aspartic_peptidase_A1"/>
</dbReference>
<dbReference type="Pfam" id="PF14541">
    <property type="entry name" value="TAXi_C"/>
    <property type="match status" value="1"/>
</dbReference>
<reference evidence="5" key="1">
    <citation type="journal article" date="2016" name="Nat. Genet.">
        <title>A high-quality carrot genome assembly provides new insights into carotenoid accumulation and asterid genome evolution.</title>
        <authorList>
            <person name="Iorizzo M."/>
            <person name="Ellison S."/>
            <person name="Senalik D."/>
            <person name="Zeng P."/>
            <person name="Satapoomin P."/>
            <person name="Huang J."/>
            <person name="Bowman M."/>
            <person name="Iovene M."/>
            <person name="Sanseverino W."/>
            <person name="Cavagnaro P."/>
            <person name="Yildiz M."/>
            <person name="Macko-Podgorni A."/>
            <person name="Moranska E."/>
            <person name="Grzebelus E."/>
            <person name="Grzebelus D."/>
            <person name="Ashrafi H."/>
            <person name="Zheng Z."/>
            <person name="Cheng S."/>
            <person name="Spooner D."/>
            <person name="Van Deynze A."/>
            <person name="Simon P."/>
        </authorList>
    </citation>
    <scope>NUCLEOTIDE SEQUENCE</scope>
    <source>
        <tissue evidence="5">Leaf</tissue>
    </source>
</reference>
<evidence type="ECO:0000313" key="5">
    <source>
        <dbReference type="EMBL" id="WOH03280.1"/>
    </source>
</evidence>
<dbReference type="Gramene" id="KZM89381">
    <property type="protein sequence ID" value="KZM89381"/>
    <property type="gene ID" value="DCAR_023256"/>
</dbReference>
<evidence type="ECO:0000256" key="2">
    <source>
        <dbReference type="ARBA" id="ARBA00007447"/>
    </source>
</evidence>
<evidence type="ECO:0000256" key="4">
    <source>
        <dbReference type="ARBA" id="ARBA00022729"/>
    </source>
</evidence>
<dbReference type="InterPro" id="IPR021109">
    <property type="entry name" value="Peptidase_aspartic_dom_sf"/>
</dbReference>
<evidence type="ECO:0000313" key="6">
    <source>
        <dbReference type="Proteomes" id="UP000077755"/>
    </source>
</evidence>
<dbReference type="GO" id="GO:0006508">
    <property type="term" value="P:proteolysis"/>
    <property type="evidence" value="ECO:0007669"/>
    <property type="project" value="InterPro"/>
</dbReference>
<dbReference type="EMBL" id="CP093348">
    <property type="protein sequence ID" value="WOH03280.1"/>
    <property type="molecule type" value="Genomic_DNA"/>
</dbReference>
<dbReference type="InterPro" id="IPR033121">
    <property type="entry name" value="PEPTIDASE_A1"/>
</dbReference>
<sequence length="444" mass="48389">MSSSIHHYAVIFLCLAAAIFSVSSAATFKKPKPTAFLFPIRKDTKTLQYYTTLDISSRENSVQLVLDLGGQHTWFTCNAEVLASFKAVDCHSRKCKDYKSTSCMRCGSDPAVNVGCTDDACAVDYRNPFNTREIGRGLGEDALFVDSTNGLSVGFNYQSPKPFPFSCLESDEYLIGGLSNETKGMIGLMNTTTSLHAQLSTQFKIPHKFALCLPSTSDFILGHMFIGGKPYFYPPYNKDIGRELITAKLVRYPVSTANVFSVGDPLDEYFIDVKSISVDHKIVAFNASLLSINEEGTGGTTLSAVTPYTTLVTPIYESLLSAFTKAAALRKMKKVSAVAPFGACYKAKSVAKSQTGPVVPYIDIGLTGGKQHWRFYGANSMVLVKKDVLCLAFVDGGSSVRTSVVIGGHQMENYLIEFDLVTPKVGISTSLLFRNSTCSQTRLL</sequence>
<dbReference type="InterPro" id="IPR032799">
    <property type="entry name" value="TAXi_C"/>
</dbReference>
<dbReference type="KEGG" id="dcr:108226408"/>
<dbReference type="OrthoDB" id="1882431at2759"/>
<name>A0A164UUL3_DAUCS</name>
<evidence type="ECO:0000256" key="3">
    <source>
        <dbReference type="ARBA" id="ARBA00022525"/>
    </source>
</evidence>
<dbReference type="SUPFAM" id="SSF50630">
    <property type="entry name" value="Acid proteases"/>
    <property type="match status" value="1"/>
</dbReference>
<reference evidence="5" key="2">
    <citation type="submission" date="2022-03" db="EMBL/GenBank/DDBJ databases">
        <title>Draft title - Genomic analysis of global carrot germplasm unveils the trajectory of domestication and the origin of high carotenoid orange carrot.</title>
        <authorList>
            <person name="Iorizzo M."/>
            <person name="Ellison S."/>
            <person name="Senalik D."/>
            <person name="Macko-Podgorni A."/>
            <person name="Grzebelus D."/>
            <person name="Bostan H."/>
            <person name="Rolling W."/>
            <person name="Curaba J."/>
            <person name="Simon P."/>
        </authorList>
    </citation>
    <scope>NUCLEOTIDE SEQUENCE</scope>
    <source>
        <tissue evidence="5">Leaf</tissue>
    </source>
</reference>
<keyword evidence="4" id="KW-0732">Signal</keyword>
<dbReference type="PANTHER" id="PTHR47965">
    <property type="entry name" value="ASPARTYL PROTEASE-RELATED"/>
    <property type="match status" value="1"/>
</dbReference>
<dbReference type="OMA" id="TGHFYIG"/>
<dbReference type="GO" id="GO:0005576">
    <property type="term" value="C:extracellular region"/>
    <property type="evidence" value="ECO:0007669"/>
    <property type="project" value="UniProtKB-SubCell"/>
</dbReference>
<dbReference type="AlphaFoldDB" id="A0A164UUL3"/>
<dbReference type="Proteomes" id="UP000077755">
    <property type="component" value="Chromosome 6"/>
</dbReference>